<proteinExistence type="predicted"/>
<gene>
    <name evidence="1" type="ORF">GTH23_09275</name>
</gene>
<keyword evidence="2" id="KW-1185">Reference proteome</keyword>
<reference evidence="1 2" key="1">
    <citation type="submission" date="2020-01" db="EMBL/GenBank/DDBJ databases">
        <title>The genomic epidemiology of tigecycline resistance gene tet(X) variants in a swine farm in China.</title>
        <authorList>
            <person name="Peng K."/>
            <person name="Li R."/>
        </authorList>
    </citation>
    <scope>NUCLEOTIDE SEQUENCE [LARGE SCALE GENOMIC DNA]</scope>
    <source>
        <strain evidence="1 2">ZF1</strain>
    </source>
</reference>
<dbReference type="Pfam" id="PF23945">
    <property type="entry name" value="DUF7279"/>
    <property type="match status" value="1"/>
</dbReference>
<protein>
    <submittedName>
        <fullName evidence="1">Uncharacterized protein</fullName>
    </submittedName>
</protein>
<evidence type="ECO:0000313" key="1">
    <source>
        <dbReference type="EMBL" id="QIF90219.1"/>
    </source>
</evidence>
<sequence>MIEKPIYYMSAERTTIKENHFLLCVVKASVDGCELLAEKKFAVKPTKRQIRKVTKFVMNHIKRWSDG</sequence>
<dbReference type="EMBL" id="CP047340">
    <property type="protein sequence ID" value="QIF90219.1"/>
    <property type="molecule type" value="Genomic_DNA"/>
</dbReference>
<dbReference type="InterPro" id="IPR055703">
    <property type="entry name" value="DUF7279"/>
</dbReference>
<evidence type="ECO:0000313" key="2">
    <source>
        <dbReference type="Proteomes" id="UP000501338"/>
    </source>
</evidence>
<accession>A0ABX6JMA8</accession>
<dbReference type="RefSeq" id="WP_156733275.1">
    <property type="nucleotide sequence ID" value="NZ_CP045008.1"/>
</dbReference>
<dbReference type="Proteomes" id="UP000501338">
    <property type="component" value="Chromosome"/>
</dbReference>
<name>A0ABX6JMA8_9GAMM</name>
<organism evidence="1 2">
    <name type="scientific">Proteus terrae subsp. cibarius</name>
    <dbReference type="NCBI Taxonomy" id="626774"/>
    <lineage>
        <taxon>Bacteria</taxon>
        <taxon>Pseudomonadati</taxon>
        <taxon>Pseudomonadota</taxon>
        <taxon>Gammaproteobacteria</taxon>
        <taxon>Enterobacterales</taxon>
        <taxon>Morganellaceae</taxon>
        <taxon>Proteus</taxon>
    </lineage>
</organism>